<dbReference type="AlphaFoldDB" id="A0A1Y2ICJ4"/>
<protein>
    <submittedName>
        <fullName evidence="2">Uncharacterized protein</fullName>
    </submittedName>
</protein>
<feature type="region of interest" description="Disordered" evidence="1">
    <location>
        <begin position="1"/>
        <end position="25"/>
    </location>
</feature>
<dbReference type="OrthoDB" id="3244491at2759"/>
<evidence type="ECO:0000313" key="2">
    <source>
        <dbReference type="EMBL" id="OSC98140.1"/>
    </source>
</evidence>
<feature type="region of interest" description="Disordered" evidence="1">
    <location>
        <begin position="81"/>
        <end position="104"/>
    </location>
</feature>
<accession>A0A1Y2ICJ4</accession>
<organism evidence="2 3">
    <name type="scientific">Trametes coccinea (strain BRFM310)</name>
    <name type="common">Pycnoporus coccineus</name>
    <dbReference type="NCBI Taxonomy" id="1353009"/>
    <lineage>
        <taxon>Eukaryota</taxon>
        <taxon>Fungi</taxon>
        <taxon>Dikarya</taxon>
        <taxon>Basidiomycota</taxon>
        <taxon>Agaricomycotina</taxon>
        <taxon>Agaricomycetes</taxon>
        <taxon>Polyporales</taxon>
        <taxon>Polyporaceae</taxon>
        <taxon>Trametes</taxon>
    </lineage>
</organism>
<gene>
    <name evidence="2" type="ORF">PYCCODRAFT_1036288</name>
</gene>
<feature type="region of interest" description="Disordered" evidence="1">
    <location>
        <begin position="282"/>
        <end position="382"/>
    </location>
</feature>
<proteinExistence type="predicted"/>
<reference evidence="2 3" key="1">
    <citation type="journal article" date="2015" name="Biotechnol. Biofuels">
        <title>Enhanced degradation of softwood versus hardwood by the white-rot fungus Pycnoporus coccineus.</title>
        <authorList>
            <person name="Couturier M."/>
            <person name="Navarro D."/>
            <person name="Chevret D."/>
            <person name="Henrissat B."/>
            <person name="Piumi F."/>
            <person name="Ruiz-Duenas F.J."/>
            <person name="Martinez A.T."/>
            <person name="Grigoriev I.V."/>
            <person name="Riley R."/>
            <person name="Lipzen A."/>
            <person name="Berrin J.G."/>
            <person name="Master E.R."/>
            <person name="Rosso M.N."/>
        </authorList>
    </citation>
    <scope>NUCLEOTIDE SEQUENCE [LARGE SCALE GENOMIC DNA]</scope>
    <source>
        <strain evidence="2 3">BRFM310</strain>
    </source>
</reference>
<dbReference type="Proteomes" id="UP000193067">
    <property type="component" value="Unassembled WGS sequence"/>
</dbReference>
<keyword evidence="3" id="KW-1185">Reference proteome</keyword>
<feature type="compositionally biased region" description="Polar residues" evidence="1">
    <location>
        <begin position="319"/>
        <end position="337"/>
    </location>
</feature>
<name>A0A1Y2ICJ4_TRAC3</name>
<dbReference type="EMBL" id="KZ084142">
    <property type="protein sequence ID" value="OSC98140.1"/>
    <property type="molecule type" value="Genomic_DNA"/>
</dbReference>
<sequence length="382" mass="41331">MARLDGYTLHLTSPPPQPTIGFTYSAGTLSRSSSAVLSSSKSLKRKRSDESMTVTITVAKSAPAPTAPLILPIVFPSVNSESQNPDGDYAAPPSPAPTEIIDDPNNKTGEECMEEAKAEGVKVRDFAYEPLPKTRDPRAPELWHNPREVLVLHDRYVRVSNYRASNYRLSGKLLHRLLASNWVTQKEAEANWRPEDWEAVNEYRSRPLGPYPFCIPKSLKKPTAAYRAYLIEDKFVTYPDDIPESQIYVPPDEADMDDGPARVKPELLHAAAAAIARAPSNDLPAPITTIAPSQSAPDTVHADKRRRISSGPSAGGAATTPQSTLPASSTTLGATRTPSRDLGSSASTPPRASTPPAASLPPRPARGRRRGLARTQTFATIA</sequence>
<feature type="compositionally biased region" description="Low complexity" evidence="1">
    <location>
        <begin position="343"/>
        <end position="357"/>
    </location>
</feature>
<evidence type="ECO:0000256" key="1">
    <source>
        <dbReference type="SAM" id="MobiDB-lite"/>
    </source>
</evidence>
<evidence type="ECO:0000313" key="3">
    <source>
        <dbReference type="Proteomes" id="UP000193067"/>
    </source>
</evidence>